<organism evidence="2 3">
    <name type="scientific">Ligilactobacillus salivarius</name>
    <dbReference type="NCBI Taxonomy" id="1624"/>
    <lineage>
        <taxon>Bacteria</taxon>
        <taxon>Bacillati</taxon>
        <taxon>Bacillota</taxon>
        <taxon>Bacilli</taxon>
        <taxon>Lactobacillales</taxon>
        <taxon>Lactobacillaceae</taxon>
        <taxon>Ligilactobacillus</taxon>
    </lineage>
</organism>
<feature type="transmembrane region" description="Helical" evidence="1">
    <location>
        <begin position="29"/>
        <end position="51"/>
    </location>
</feature>
<accession>A0A6A8LY41</accession>
<evidence type="ECO:0000256" key="1">
    <source>
        <dbReference type="SAM" id="Phobius"/>
    </source>
</evidence>
<reference evidence="2 3" key="1">
    <citation type="submission" date="2019-11" db="EMBL/GenBank/DDBJ databases">
        <title>Draft Genome Sequence of Plant Growth-Promoting Rhizosphere-Associated Bacteria.</title>
        <authorList>
            <person name="Vasilyev I.Y."/>
            <person name="Radchenko V."/>
            <person name="Ilnitskaya E.V."/>
        </authorList>
    </citation>
    <scope>NUCLEOTIDE SEQUENCE [LARGE SCALE GENOMIC DNA]</scope>
    <source>
        <strain evidence="2 3">VRA_1sq_f</strain>
    </source>
</reference>
<dbReference type="AlphaFoldDB" id="A0A6A8LY41"/>
<sequence>MFPIIVATIHLCFALPALANVLKIFAMYDLKLLLIVALIMLVLLIVIYLLIYSITTKVYRRIVNAD</sequence>
<evidence type="ECO:0008006" key="4">
    <source>
        <dbReference type="Google" id="ProtNLM"/>
    </source>
</evidence>
<comment type="caution">
    <text evidence="2">The sequence shown here is derived from an EMBL/GenBank/DDBJ whole genome shotgun (WGS) entry which is preliminary data.</text>
</comment>
<dbReference type="EMBL" id="WKKZ01001308">
    <property type="protein sequence ID" value="MSE06759.1"/>
    <property type="molecule type" value="Genomic_DNA"/>
</dbReference>
<proteinExistence type="predicted"/>
<gene>
    <name evidence="2" type="ORF">GKC34_13805</name>
</gene>
<dbReference type="Proteomes" id="UP000437575">
    <property type="component" value="Unassembled WGS sequence"/>
</dbReference>
<keyword evidence="1" id="KW-0472">Membrane</keyword>
<evidence type="ECO:0000313" key="3">
    <source>
        <dbReference type="Proteomes" id="UP000437575"/>
    </source>
</evidence>
<keyword evidence="1" id="KW-0812">Transmembrane</keyword>
<name>A0A6A8LY41_9LACO</name>
<keyword evidence="1" id="KW-1133">Transmembrane helix</keyword>
<protein>
    <recommendedName>
        <fullName evidence="4">ABC transporter permease</fullName>
    </recommendedName>
</protein>
<evidence type="ECO:0000313" key="2">
    <source>
        <dbReference type="EMBL" id="MSE06759.1"/>
    </source>
</evidence>